<comment type="caution">
    <text evidence="1">The sequence shown here is derived from an EMBL/GenBank/DDBJ whole genome shotgun (WGS) entry which is preliminary data.</text>
</comment>
<sequence>MDQHEVFKINNHKGDFIQYYNDNPVAFYKEKDLLKEVVIENMYGRKETTLTLEHYDA</sequence>
<name>J9GTL7_9ZZZZ</name>
<reference evidence="1" key="1">
    <citation type="journal article" date="2012" name="PLoS ONE">
        <title>Gene sets for utilization of primary and secondary nutrition supplies in the distal gut of endangered iberian lynx.</title>
        <authorList>
            <person name="Alcaide M."/>
            <person name="Messina E."/>
            <person name="Richter M."/>
            <person name="Bargiela R."/>
            <person name="Peplies J."/>
            <person name="Huws S.A."/>
            <person name="Newbold C.J."/>
            <person name="Golyshin P.N."/>
            <person name="Simon M.A."/>
            <person name="Lopez G."/>
            <person name="Yakimov M.M."/>
            <person name="Ferrer M."/>
        </authorList>
    </citation>
    <scope>NUCLEOTIDE SEQUENCE</scope>
</reference>
<evidence type="ECO:0000313" key="1">
    <source>
        <dbReference type="EMBL" id="EJX06048.1"/>
    </source>
</evidence>
<dbReference type="EMBL" id="AMCI01001280">
    <property type="protein sequence ID" value="EJX06048.1"/>
    <property type="molecule type" value="Genomic_DNA"/>
</dbReference>
<dbReference type="AlphaFoldDB" id="J9GTL7"/>
<gene>
    <name evidence="1" type="ORF">EVA_05843</name>
</gene>
<feature type="non-terminal residue" evidence="1">
    <location>
        <position position="57"/>
    </location>
</feature>
<protein>
    <submittedName>
        <fullName evidence="1">Uncharacterized protein</fullName>
    </submittedName>
</protein>
<organism evidence="1">
    <name type="scientific">gut metagenome</name>
    <dbReference type="NCBI Taxonomy" id="749906"/>
    <lineage>
        <taxon>unclassified sequences</taxon>
        <taxon>metagenomes</taxon>
        <taxon>organismal metagenomes</taxon>
    </lineage>
</organism>
<accession>J9GTL7</accession>
<proteinExistence type="predicted"/>